<dbReference type="InterPro" id="IPR052736">
    <property type="entry name" value="Stf3_sulfotransferase"/>
</dbReference>
<comment type="caution">
    <text evidence="2">The sequence shown here is derived from an EMBL/GenBank/DDBJ whole genome shotgun (WGS) entry which is preliminary data.</text>
</comment>
<name>A0A5C8ZAJ3_9GAMM</name>
<dbReference type="Gene3D" id="3.40.50.300">
    <property type="entry name" value="P-loop containing nucleotide triphosphate hydrolases"/>
    <property type="match status" value="1"/>
</dbReference>
<dbReference type="EMBL" id="VKAD01000001">
    <property type="protein sequence ID" value="TXR53916.1"/>
    <property type="molecule type" value="Genomic_DNA"/>
</dbReference>
<keyword evidence="1" id="KW-0812">Transmembrane</keyword>
<keyword evidence="1" id="KW-1133">Transmembrane helix</keyword>
<evidence type="ECO:0000256" key="1">
    <source>
        <dbReference type="SAM" id="Phobius"/>
    </source>
</evidence>
<dbReference type="GO" id="GO:0016740">
    <property type="term" value="F:transferase activity"/>
    <property type="evidence" value="ECO:0007669"/>
    <property type="project" value="UniProtKB-KW"/>
</dbReference>
<reference evidence="2 3" key="1">
    <citation type="submission" date="2019-07" db="EMBL/GenBank/DDBJ databases">
        <title>Reinekea sp. strain SSH23 genome sequencing and assembly.</title>
        <authorList>
            <person name="Kim I."/>
        </authorList>
    </citation>
    <scope>NUCLEOTIDE SEQUENCE [LARGE SCALE GENOMIC DNA]</scope>
    <source>
        <strain evidence="2 3">SSH23</strain>
    </source>
</reference>
<gene>
    <name evidence="2" type="ORF">FME95_05010</name>
</gene>
<keyword evidence="1" id="KW-0472">Membrane</keyword>
<evidence type="ECO:0000313" key="3">
    <source>
        <dbReference type="Proteomes" id="UP000321764"/>
    </source>
</evidence>
<sequence length="386" mass="44264">MSDCMIKGALQALLNMARMLGWSIRSIFVAKQASLLRRLVIFLLVVPLFIALQLLHWFGFLLDEILFRAYRKQKTSKIVFVTGIPRSGTTHLQRVLAQHEQLTSMTMWECVFAPSISERYFYSTIGRLIKPLNGALSKINIPFIKNMHSVHKLGLQEAEEDFIALLPINACFLMVLLFPEQKHFWQLSQFDQQLSANSRKAIMSFYRRLIQKHLYFHGADQRYLCKNPSFLTWVATLREHFHEASFLVCQREAEAAVPSQISSLNPAWQAAYGCDISDAFSQRLIEMMAGYYHYLESPALQQADVLPIAMADLVKDLNAVVELSLQHCQLDMTPAFAEALQREVAKARAYKSGHSYNRSDFALFDQAIGLFPKKYLKHSYNLKEIG</sequence>
<dbReference type="AlphaFoldDB" id="A0A5C8ZAJ3"/>
<dbReference type="InterPro" id="IPR027417">
    <property type="entry name" value="P-loop_NTPase"/>
</dbReference>
<protein>
    <submittedName>
        <fullName evidence="2">Sulfotransferase</fullName>
    </submittedName>
</protein>
<dbReference type="Pfam" id="PF13469">
    <property type="entry name" value="Sulfotransfer_3"/>
    <property type="match status" value="2"/>
</dbReference>
<dbReference type="PANTHER" id="PTHR36451">
    <property type="entry name" value="PAPS-DEPENDENT SULFOTRANSFERASE STF3"/>
    <property type="match status" value="1"/>
</dbReference>
<proteinExistence type="predicted"/>
<keyword evidence="2" id="KW-0808">Transferase</keyword>
<dbReference type="OrthoDB" id="9777890at2"/>
<dbReference type="SUPFAM" id="SSF52540">
    <property type="entry name" value="P-loop containing nucleoside triphosphate hydrolases"/>
    <property type="match status" value="1"/>
</dbReference>
<evidence type="ECO:0000313" key="2">
    <source>
        <dbReference type="EMBL" id="TXR53916.1"/>
    </source>
</evidence>
<accession>A0A5C8ZAJ3</accession>
<organism evidence="2 3">
    <name type="scientific">Reinekea thalattae</name>
    <dbReference type="NCBI Taxonomy" id="2593301"/>
    <lineage>
        <taxon>Bacteria</taxon>
        <taxon>Pseudomonadati</taxon>
        <taxon>Pseudomonadota</taxon>
        <taxon>Gammaproteobacteria</taxon>
        <taxon>Oceanospirillales</taxon>
        <taxon>Saccharospirillaceae</taxon>
        <taxon>Reinekea</taxon>
    </lineage>
</organism>
<dbReference type="PANTHER" id="PTHR36451:SF1">
    <property type="entry name" value="OMEGA-HYDROXY-BETA-DIHYDROMENAQUINONE-9 SULFOTRANSFERASE STF3"/>
    <property type="match status" value="1"/>
</dbReference>
<keyword evidence="3" id="KW-1185">Reference proteome</keyword>
<dbReference type="RefSeq" id="WP_147713315.1">
    <property type="nucleotide sequence ID" value="NZ_VKAD01000001.1"/>
</dbReference>
<dbReference type="Proteomes" id="UP000321764">
    <property type="component" value="Unassembled WGS sequence"/>
</dbReference>
<feature type="transmembrane region" description="Helical" evidence="1">
    <location>
        <begin position="39"/>
        <end position="62"/>
    </location>
</feature>